<name>A0A9P6HDQ2_9AGAM</name>
<dbReference type="AlphaFoldDB" id="A0A9P6HDQ2"/>
<accession>A0A9P6HDQ2</accession>
<gene>
    <name evidence="1" type="ORF">BJ322DRAFT_1067655</name>
</gene>
<reference evidence="1" key="1">
    <citation type="journal article" date="2020" name="Nat. Commun.">
        <title>Large-scale genome sequencing of mycorrhizal fungi provides insights into the early evolution of symbiotic traits.</title>
        <authorList>
            <person name="Miyauchi S."/>
            <person name="Kiss E."/>
            <person name="Kuo A."/>
            <person name="Drula E."/>
            <person name="Kohler A."/>
            <person name="Sanchez-Garcia M."/>
            <person name="Morin E."/>
            <person name="Andreopoulos B."/>
            <person name="Barry K.W."/>
            <person name="Bonito G."/>
            <person name="Buee M."/>
            <person name="Carver A."/>
            <person name="Chen C."/>
            <person name="Cichocki N."/>
            <person name="Clum A."/>
            <person name="Culley D."/>
            <person name="Crous P.W."/>
            <person name="Fauchery L."/>
            <person name="Girlanda M."/>
            <person name="Hayes R.D."/>
            <person name="Keri Z."/>
            <person name="LaButti K."/>
            <person name="Lipzen A."/>
            <person name="Lombard V."/>
            <person name="Magnuson J."/>
            <person name="Maillard F."/>
            <person name="Murat C."/>
            <person name="Nolan M."/>
            <person name="Ohm R.A."/>
            <person name="Pangilinan J."/>
            <person name="Pereira M.F."/>
            <person name="Perotto S."/>
            <person name="Peter M."/>
            <person name="Pfister S."/>
            <person name="Riley R."/>
            <person name="Sitrit Y."/>
            <person name="Stielow J.B."/>
            <person name="Szollosi G."/>
            <person name="Zifcakova L."/>
            <person name="Stursova M."/>
            <person name="Spatafora J.W."/>
            <person name="Tedersoo L."/>
            <person name="Vaario L.M."/>
            <person name="Yamada A."/>
            <person name="Yan M."/>
            <person name="Wang P."/>
            <person name="Xu J."/>
            <person name="Bruns T."/>
            <person name="Baldrian P."/>
            <person name="Vilgalys R."/>
            <person name="Dunand C."/>
            <person name="Henrissat B."/>
            <person name="Grigoriev I.V."/>
            <person name="Hibbett D."/>
            <person name="Nagy L.G."/>
            <person name="Martin F.M."/>
        </authorList>
    </citation>
    <scope>NUCLEOTIDE SEQUENCE</scope>
    <source>
        <strain evidence="1">UH-Tt-Lm1</strain>
    </source>
</reference>
<dbReference type="EMBL" id="WIUZ02000009">
    <property type="protein sequence ID" value="KAF9783935.1"/>
    <property type="molecule type" value="Genomic_DNA"/>
</dbReference>
<proteinExistence type="predicted"/>
<reference evidence="1" key="2">
    <citation type="submission" date="2020-11" db="EMBL/GenBank/DDBJ databases">
        <authorList>
            <consortium name="DOE Joint Genome Institute"/>
            <person name="Kuo A."/>
            <person name="Miyauchi S."/>
            <person name="Kiss E."/>
            <person name="Drula E."/>
            <person name="Kohler A."/>
            <person name="Sanchez-Garcia M."/>
            <person name="Andreopoulos B."/>
            <person name="Barry K.W."/>
            <person name="Bonito G."/>
            <person name="Buee M."/>
            <person name="Carver A."/>
            <person name="Chen C."/>
            <person name="Cichocki N."/>
            <person name="Clum A."/>
            <person name="Culley D."/>
            <person name="Crous P.W."/>
            <person name="Fauchery L."/>
            <person name="Girlanda M."/>
            <person name="Hayes R."/>
            <person name="Keri Z."/>
            <person name="Labutti K."/>
            <person name="Lipzen A."/>
            <person name="Lombard V."/>
            <person name="Magnuson J."/>
            <person name="Maillard F."/>
            <person name="Morin E."/>
            <person name="Murat C."/>
            <person name="Nolan M."/>
            <person name="Ohm R."/>
            <person name="Pangilinan J."/>
            <person name="Pereira M."/>
            <person name="Perotto S."/>
            <person name="Peter M."/>
            <person name="Riley R."/>
            <person name="Sitrit Y."/>
            <person name="Stielow B."/>
            <person name="Szollosi G."/>
            <person name="Zifcakova L."/>
            <person name="Stursova M."/>
            <person name="Spatafora J.W."/>
            <person name="Tedersoo L."/>
            <person name="Vaario L.-M."/>
            <person name="Yamada A."/>
            <person name="Yan M."/>
            <person name="Wang P."/>
            <person name="Xu J."/>
            <person name="Bruns T."/>
            <person name="Baldrian P."/>
            <person name="Vilgalys R."/>
            <person name="Henrissat B."/>
            <person name="Grigoriev I.V."/>
            <person name="Hibbett D."/>
            <person name="Nagy L.G."/>
            <person name="Martin F.M."/>
        </authorList>
    </citation>
    <scope>NUCLEOTIDE SEQUENCE</scope>
    <source>
        <strain evidence="1">UH-Tt-Lm1</strain>
    </source>
</reference>
<evidence type="ECO:0000313" key="1">
    <source>
        <dbReference type="EMBL" id="KAF9783935.1"/>
    </source>
</evidence>
<protein>
    <submittedName>
        <fullName evidence="1">Uncharacterized protein</fullName>
    </submittedName>
</protein>
<sequence>MNRCTTSSTDQPTAPKFVTLTPTAPEPMTPTLIALIFVTPTPTALSFVTRGKPARATPTTLALMTPTTPISVILLMLNPTALNILNPVALIPADPCGVVPSNPAKPVPPKPAMDLVLLAFPLASPQTRLTTAQDVITRKMSHSPPCRIGFPALTMIAHGVATKISSQNTVTRLNFAD</sequence>
<evidence type="ECO:0000313" key="2">
    <source>
        <dbReference type="Proteomes" id="UP000736335"/>
    </source>
</evidence>
<keyword evidence="2" id="KW-1185">Reference proteome</keyword>
<comment type="caution">
    <text evidence="1">The sequence shown here is derived from an EMBL/GenBank/DDBJ whole genome shotgun (WGS) entry which is preliminary data.</text>
</comment>
<dbReference type="Proteomes" id="UP000736335">
    <property type="component" value="Unassembled WGS sequence"/>
</dbReference>
<organism evidence="1 2">
    <name type="scientific">Thelephora terrestris</name>
    <dbReference type="NCBI Taxonomy" id="56493"/>
    <lineage>
        <taxon>Eukaryota</taxon>
        <taxon>Fungi</taxon>
        <taxon>Dikarya</taxon>
        <taxon>Basidiomycota</taxon>
        <taxon>Agaricomycotina</taxon>
        <taxon>Agaricomycetes</taxon>
        <taxon>Thelephorales</taxon>
        <taxon>Thelephoraceae</taxon>
        <taxon>Thelephora</taxon>
    </lineage>
</organism>